<dbReference type="PANTHER" id="PTHR35525:SF3">
    <property type="entry name" value="BLL6575 PROTEIN"/>
    <property type="match status" value="1"/>
</dbReference>
<feature type="domain" description="Zinc finger CGNR" evidence="1">
    <location>
        <begin position="134"/>
        <end position="176"/>
    </location>
</feature>
<dbReference type="AlphaFoldDB" id="A0A1A9A877"/>
<dbReference type="Gene3D" id="1.10.3300.10">
    <property type="entry name" value="Jann2411-like domain"/>
    <property type="match status" value="1"/>
</dbReference>
<dbReference type="SUPFAM" id="SSF160904">
    <property type="entry name" value="Jann2411-like"/>
    <property type="match status" value="1"/>
</dbReference>
<reference evidence="2 3" key="1">
    <citation type="submission" date="2016-06" db="EMBL/GenBank/DDBJ databases">
        <authorList>
            <person name="Kjaerup R.B."/>
            <person name="Dalgaard T.S."/>
            <person name="Juul-Madsen H.R."/>
        </authorList>
    </citation>
    <scope>NUCLEOTIDE SEQUENCE [LARGE SCALE GENOMIC DNA]</scope>
    <source>
        <strain evidence="2 3">DSM 45248</strain>
    </source>
</reference>
<dbReference type="PANTHER" id="PTHR35525">
    <property type="entry name" value="BLL6575 PROTEIN"/>
    <property type="match status" value="1"/>
</dbReference>
<dbReference type="InterPro" id="IPR010852">
    <property type="entry name" value="ABATE"/>
</dbReference>
<accession>A0A1A9A877</accession>
<gene>
    <name evidence="2" type="ORF">GA0070621_4396</name>
</gene>
<evidence type="ECO:0000313" key="3">
    <source>
        <dbReference type="Proteomes" id="UP000198765"/>
    </source>
</evidence>
<dbReference type="Pfam" id="PF11706">
    <property type="entry name" value="zf-CGNR"/>
    <property type="match status" value="1"/>
</dbReference>
<dbReference type="EMBL" id="LT594324">
    <property type="protein sequence ID" value="SBT52370.1"/>
    <property type="molecule type" value="Genomic_DNA"/>
</dbReference>
<dbReference type="PATRIC" id="fig|299146.4.peg.4547"/>
<dbReference type="InterPro" id="IPR021005">
    <property type="entry name" value="Znf_CGNR"/>
</dbReference>
<sequence length="182" mass="20103">MLFAHDTECGLVAAAGLVNTVGPDREELPDVAALDAFVGVHGWTGRHEHTDAELRQVRALRPRLRRIWYADTDEVVAIVNGLLRESHALPQLVRHDDEPYHVHAVPRDAPLATRMAVEAAMALADLVRMGELTRLRICDHPDCDNVLVDLSKNRSRRFCDAGCGNRAAVSAYRARKAASHSC</sequence>
<organism evidence="2 3">
    <name type="scientific">Micromonospora narathiwatensis</name>
    <dbReference type="NCBI Taxonomy" id="299146"/>
    <lineage>
        <taxon>Bacteria</taxon>
        <taxon>Bacillati</taxon>
        <taxon>Actinomycetota</taxon>
        <taxon>Actinomycetes</taxon>
        <taxon>Micromonosporales</taxon>
        <taxon>Micromonosporaceae</taxon>
        <taxon>Micromonospora</taxon>
    </lineage>
</organism>
<name>A0A1A9A877_9ACTN</name>
<proteinExistence type="predicted"/>
<dbReference type="Pfam" id="PF07336">
    <property type="entry name" value="ABATE"/>
    <property type="match status" value="1"/>
</dbReference>
<evidence type="ECO:0000313" key="2">
    <source>
        <dbReference type="EMBL" id="SBT52370.1"/>
    </source>
</evidence>
<dbReference type="RefSeq" id="WP_091198813.1">
    <property type="nucleotide sequence ID" value="NZ_LT594324.1"/>
</dbReference>
<evidence type="ECO:0000259" key="1">
    <source>
        <dbReference type="Pfam" id="PF11706"/>
    </source>
</evidence>
<dbReference type="InterPro" id="IPR023286">
    <property type="entry name" value="ABATE_dom_sf"/>
</dbReference>
<protein>
    <submittedName>
        <fullName evidence="2">Putative stress-induced transcription regulator</fullName>
    </submittedName>
</protein>
<dbReference type="OrthoDB" id="3531194at2"/>
<keyword evidence="3" id="KW-1185">Reference proteome</keyword>
<dbReference type="Proteomes" id="UP000198765">
    <property type="component" value="Chromosome I"/>
</dbReference>